<evidence type="ECO:0000313" key="3">
    <source>
        <dbReference type="Proteomes" id="UP000747542"/>
    </source>
</evidence>
<dbReference type="PANTHER" id="PTHR21329:SF3">
    <property type="entry name" value="PHOSPHATIDYLINOSITOL N-ACETYLGLUCOSAMINYLTRANSFERASE SUBUNIT Q"/>
    <property type="match status" value="1"/>
</dbReference>
<accession>A0A8J5JZY4</accession>
<reference evidence="2" key="1">
    <citation type="journal article" date="2021" name="Sci. Adv.">
        <title>The American lobster genome reveals insights on longevity, neural, and immune adaptations.</title>
        <authorList>
            <person name="Polinski J.M."/>
            <person name="Zimin A.V."/>
            <person name="Clark K.F."/>
            <person name="Kohn A.B."/>
            <person name="Sadowski N."/>
            <person name="Timp W."/>
            <person name="Ptitsyn A."/>
            <person name="Khanna P."/>
            <person name="Romanova D.Y."/>
            <person name="Williams P."/>
            <person name="Greenwood S.J."/>
            <person name="Moroz L.L."/>
            <person name="Walt D.R."/>
            <person name="Bodnar A.G."/>
        </authorList>
    </citation>
    <scope>NUCLEOTIDE SEQUENCE</scope>
    <source>
        <strain evidence="2">GMGI-L3</strain>
    </source>
</reference>
<organism evidence="2 3">
    <name type="scientific">Homarus americanus</name>
    <name type="common">American lobster</name>
    <dbReference type="NCBI Taxonomy" id="6706"/>
    <lineage>
        <taxon>Eukaryota</taxon>
        <taxon>Metazoa</taxon>
        <taxon>Ecdysozoa</taxon>
        <taxon>Arthropoda</taxon>
        <taxon>Crustacea</taxon>
        <taxon>Multicrustacea</taxon>
        <taxon>Malacostraca</taxon>
        <taxon>Eumalacostraca</taxon>
        <taxon>Eucarida</taxon>
        <taxon>Decapoda</taxon>
        <taxon>Pleocyemata</taxon>
        <taxon>Astacidea</taxon>
        <taxon>Nephropoidea</taxon>
        <taxon>Nephropidae</taxon>
        <taxon>Homarus</taxon>
    </lineage>
</organism>
<dbReference type="GO" id="GO:0006506">
    <property type="term" value="P:GPI anchor biosynthetic process"/>
    <property type="evidence" value="ECO:0007669"/>
    <property type="project" value="InterPro"/>
</dbReference>
<feature type="region of interest" description="Disordered" evidence="1">
    <location>
        <begin position="325"/>
        <end position="348"/>
    </location>
</feature>
<protein>
    <submittedName>
        <fullName evidence="2">Putative N-acetylglucosaminyl transferase component (Gpi1)-containing protein</fullName>
    </submittedName>
</protein>
<dbReference type="InterPro" id="IPR007720">
    <property type="entry name" value="PigQ/GPI1"/>
</dbReference>
<dbReference type="GO" id="GO:0005783">
    <property type="term" value="C:endoplasmic reticulum"/>
    <property type="evidence" value="ECO:0007669"/>
    <property type="project" value="TreeGrafter"/>
</dbReference>
<dbReference type="EMBL" id="JAHLQT010026055">
    <property type="protein sequence ID" value="KAG7163963.1"/>
    <property type="molecule type" value="Genomic_DNA"/>
</dbReference>
<dbReference type="PANTHER" id="PTHR21329">
    <property type="entry name" value="PHOSPHATIDYLINOSITOL N-ACETYLGLUCOSAMINYLTRANSFERASE SUBUNIT Q-RELATED"/>
    <property type="match status" value="1"/>
</dbReference>
<dbReference type="Proteomes" id="UP000747542">
    <property type="component" value="Unassembled WGS sequence"/>
</dbReference>
<dbReference type="Pfam" id="PF05024">
    <property type="entry name" value="Gpi1"/>
    <property type="match status" value="1"/>
</dbReference>
<keyword evidence="2" id="KW-0808">Transferase</keyword>
<gene>
    <name evidence="2" type="ORF">Hamer_G014420</name>
</gene>
<evidence type="ECO:0000313" key="2">
    <source>
        <dbReference type="EMBL" id="KAG7163963.1"/>
    </source>
</evidence>
<proteinExistence type="predicted"/>
<sequence>MLGFATVTVVAPIQLEAEDNSYLSGCYISSFASGNNERASHVVVITCAGSHLTSPIGRINNEKRSGGHSSSRSVWVDLQTQPHVMLQSVTILQKNVSLSEVNLVLYDSREISESELVGKKFLYEEEKDHGNDIVPYFVHCVQRESRDHETRVSRTRESWTKLLLLIIRSFLVLSWLPKIALGSLHSVLVKRFDYSSSALQQLLLRITQIETLEEEVREQKRTLLSGRLLTMIVVDILTGITVACIISHYASVNDIYTYFCSWTKLLAGSVERLLQWLSGVPAGLKLNQPLTQALSAFFSYHNTHVANITPRLSVACISRPKVESSEAASGQSRQRGPRIPHEGPDSGGVYAGHIPPTNHYHLLPGVCPGDIYFSTVSAPEVNKHSVCPVAAPLVLHLHTWPTALSEVLVHAHTDDFPPKPSPDWKLIFSSIMFGENLL</sequence>
<keyword evidence="3" id="KW-1185">Reference proteome</keyword>
<dbReference type="AlphaFoldDB" id="A0A8J5JZY4"/>
<evidence type="ECO:0000256" key="1">
    <source>
        <dbReference type="SAM" id="MobiDB-lite"/>
    </source>
</evidence>
<comment type="caution">
    <text evidence="2">The sequence shown here is derived from an EMBL/GenBank/DDBJ whole genome shotgun (WGS) entry which is preliminary data.</text>
</comment>
<name>A0A8J5JZY4_HOMAM</name>
<dbReference type="GO" id="GO:0016020">
    <property type="term" value="C:membrane"/>
    <property type="evidence" value="ECO:0007669"/>
    <property type="project" value="InterPro"/>
</dbReference>
<dbReference type="GO" id="GO:0016740">
    <property type="term" value="F:transferase activity"/>
    <property type="evidence" value="ECO:0007669"/>
    <property type="project" value="UniProtKB-KW"/>
</dbReference>